<evidence type="ECO:0000256" key="1">
    <source>
        <dbReference type="ARBA" id="ARBA00022729"/>
    </source>
</evidence>
<evidence type="ECO:0000256" key="2">
    <source>
        <dbReference type="ARBA" id="ARBA00022801"/>
    </source>
</evidence>
<comment type="caution">
    <text evidence="5">The sequence shown here is derived from an EMBL/GenBank/DDBJ whole genome shotgun (WGS) entry which is preliminary data.</text>
</comment>
<dbReference type="EMBL" id="JAEPRB010000335">
    <property type="protein sequence ID" value="KAG2217032.1"/>
    <property type="molecule type" value="Genomic_DNA"/>
</dbReference>
<name>A0A8H7RVN0_9FUNG</name>
<dbReference type="InterPro" id="IPR050546">
    <property type="entry name" value="Glycosyl_Hydrlase_16"/>
</dbReference>
<dbReference type="GO" id="GO:0005975">
    <property type="term" value="P:carbohydrate metabolic process"/>
    <property type="evidence" value="ECO:0007669"/>
    <property type="project" value="InterPro"/>
</dbReference>
<feature type="domain" description="GH16" evidence="4">
    <location>
        <begin position="40"/>
        <end position="250"/>
    </location>
</feature>
<dbReference type="AlphaFoldDB" id="A0A8H7RVN0"/>
<proteinExistence type="predicted"/>
<keyword evidence="1" id="KW-0732">Signal</keyword>
<dbReference type="PANTHER" id="PTHR10963">
    <property type="entry name" value="GLYCOSYL HYDROLASE-RELATED"/>
    <property type="match status" value="1"/>
</dbReference>
<keyword evidence="6" id="KW-1185">Reference proteome</keyword>
<dbReference type="Proteomes" id="UP000646827">
    <property type="component" value="Unassembled WGS sequence"/>
</dbReference>
<keyword evidence="2" id="KW-0378">Hydrolase</keyword>
<sequence>MKKLLMTYLLNYILLLFVYTTIIISFVSAVPATNGKTDCINYNTDFTLSTEGWSVENTIQDTYDVTDGGIQMNLVPPRQFVRMHDAKNLPYNQFEGRGPTFNASTYMHYGRVSATIKSANVGGAITAIILIGDGGDEIDIELLGGDPNHAQTNYFYGHEVLYTVNGGYHEVQGRPVFDDYHTYTIDWSPERIQWFIDGNHVRTKEKQETCNPAGECKFPSEPARIQIGLWDGSIESGTAQWSRGPIEWQQHDVISAYIKKVESQCDPRFNNIIA</sequence>
<evidence type="ECO:0000256" key="3">
    <source>
        <dbReference type="ARBA" id="ARBA00023295"/>
    </source>
</evidence>
<gene>
    <name evidence="5" type="ORF">INT45_003988</name>
</gene>
<dbReference type="InterPro" id="IPR013320">
    <property type="entry name" value="ConA-like_dom_sf"/>
</dbReference>
<dbReference type="PANTHER" id="PTHR10963:SF22">
    <property type="entry name" value="GLYCOSIDASE CRH2-RELATED"/>
    <property type="match status" value="1"/>
</dbReference>
<protein>
    <recommendedName>
        <fullName evidence="4">GH16 domain-containing protein</fullName>
    </recommendedName>
</protein>
<reference evidence="5 6" key="1">
    <citation type="submission" date="2020-12" db="EMBL/GenBank/DDBJ databases">
        <title>Metabolic potential, ecology and presence of endohyphal bacteria is reflected in genomic diversity of Mucoromycotina.</title>
        <authorList>
            <person name="Muszewska A."/>
            <person name="Okrasinska A."/>
            <person name="Steczkiewicz K."/>
            <person name="Drgas O."/>
            <person name="Orlowska M."/>
            <person name="Perlinska-Lenart U."/>
            <person name="Aleksandrzak-Piekarczyk T."/>
            <person name="Szatraj K."/>
            <person name="Zielenkiewicz U."/>
            <person name="Pilsyk S."/>
            <person name="Malc E."/>
            <person name="Mieczkowski P."/>
            <person name="Kruszewska J.S."/>
            <person name="Biernat P."/>
            <person name="Pawlowska J."/>
        </authorList>
    </citation>
    <scope>NUCLEOTIDE SEQUENCE [LARGE SCALE GENOMIC DNA]</scope>
    <source>
        <strain evidence="5 6">CBS 142.35</strain>
    </source>
</reference>
<dbReference type="InterPro" id="IPR000757">
    <property type="entry name" value="Beta-glucanase-like"/>
</dbReference>
<keyword evidence="3" id="KW-0326">Glycosidase</keyword>
<accession>A0A8H7RVN0</accession>
<dbReference type="Pfam" id="PF00722">
    <property type="entry name" value="Glyco_hydro_16"/>
    <property type="match status" value="1"/>
</dbReference>
<dbReference type="OrthoDB" id="4781at2759"/>
<organism evidence="5 6">
    <name type="scientific">Circinella minor</name>
    <dbReference type="NCBI Taxonomy" id="1195481"/>
    <lineage>
        <taxon>Eukaryota</taxon>
        <taxon>Fungi</taxon>
        <taxon>Fungi incertae sedis</taxon>
        <taxon>Mucoromycota</taxon>
        <taxon>Mucoromycotina</taxon>
        <taxon>Mucoromycetes</taxon>
        <taxon>Mucorales</taxon>
        <taxon>Lichtheimiaceae</taxon>
        <taxon>Circinella</taxon>
    </lineage>
</organism>
<evidence type="ECO:0000259" key="4">
    <source>
        <dbReference type="PROSITE" id="PS51762"/>
    </source>
</evidence>
<dbReference type="PROSITE" id="PS51762">
    <property type="entry name" value="GH16_2"/>
    <property type="match status" value="1"/>
</dbReference>
<dbReference type="GO" id="GO:0004553">
    <property type="term" value="F:hydrolase activity, hydrolyzing O-glycosyl compounds"/>
    <property type="evidence" value="ECO:0007669"/>
    <property type="project" value="InterPro"/>
</dbReference>
<evidence type="ECO:0000313" key="6">
    <source>
        <dbReference type="Proteomes" id="UP000646827"/>
    </source>
</evidence>
<dbReference type="Gene3D" id="2.60.120.200">
    <property type="match status" value="1"/>
</dbReference>
<evidence type="ECO:0000313" key="5">
    <source>
        <dbReference type="EMBL" id="KAG2217032.1"/>
    </source>
</evidence>
<dbReference type="SUPFAM" id="SSF49899">
    <property type="entry name" value="Concanavalin A-like lectins/glucanases"/>
    <property type="match status" value="1"/>
</dbReference>